<dbReference type="PANTHER" id="PTHR20997">
    <property type="entry name" value="EG:BACR42I17.2 PROTEIN-RELATED"/>
    <property type="match status" value="1"/>
</dbReference>
<feature type="chain" id="PRO_5042887472" description="27 kDa hemolymph protein" evidence="2">
    <location>
        <begin position="21"/>
        <end position="323"/>
    </location>
</feature>
<keyword evidence="1" id="KW-0812">Transmembrane</keyword>
<sequence length="323" mass="36264">MWICLRNLNLAFLIVCQTRSEISDLPHNEQTISHDVQVKTVKVTEDELGLFVNQSSIPSVRQGKETLRKMCIQNAGNESYDKAEVALRQMNRCFDEIIKFAELPSRVENAKPTGELDTVFKDYCQRTEDLKGCVVKFLADVEPCLAENQKSSKYTIQNITEAILKFACEFEGDHIALFISEQGPECILSQQQGIQECIKTRIDNTNSSDIKELFDNQTKADNGSIGIGNATEQSLTLDFEFEQCKTAYDIRKCIIRELTHCSGSTPANVVESVFNLVQNSTTCSKYTKKQLDPDYSGASLSVSLSMFSVIIPAFTILLVRFMS</sequence>
<accession>A0AAN9Y7N7</accession>
<evidence type="ECO:0000256" key="2">
    <source>
        <dbReference type="SAM" id="SignalP"/>
    </source>
</evidence>
<dbReference type="InterPro" id="IPR009832">
    <property type="entry name" value="DUF1397"/>
</dbReference>
<evidence type="ECO:0000313" key="3">
    <source>
        <dbReference type="EMBL" id="KAK7600797.1"/>
    </source>
</evidence>
<organism evidence="3 4">
    <name type="scientific">Parthenolecanium corni</name>
    <dbReference type="NCBI Taxonomy" id="536013"/>
    <lineage>
        <taxon>Eukaryota</taxon>
        <taxon>Metazoa</taxon>
        <taxon>Ecdysozoa</taxon>
        <taxon>Arthropoda</taxon>
        <taxon>Hexapoda</taxon>
        <taxon>Insecta</taxon>
        <taxon>Pterygota</taxon>
        <taxon>Neoptera</taxon>
        <taxon>Paraneoptera</taxon>
        <taxon>Hemiptera</taxon>
        <taxon>Sternorrhyncha</taxon>
        <taxon>Coccoidea</taxon>
        <taxon>Coccidae</taxon>
        <taxon>Parthenolecanium</taxon>
    </lineage>
</organism>
<name>A0AAN9Y7N7_9HEMI</name>
<evidence type="ECO:0008006" key="5">
    <source>
        <dbReference type="Google" id="ProtNLM"/>
    </source>
</evidence>
<proteinExistence type="predicted"/>
<evidence type="ECO:0000256" key="1">
    <source>
        <dbReference type="SAM" id="Phobius"/>
    </source>
</evidence>
<dbReference type="AlphaFoldDB" id="A0AAN9Y7N7"/>
<dbReference type="Pfam" id="PF07165">
    <property type="entry name" value="DUF1397"/>
    <property type="match status" value="1"/>
</dbReference>
<feature type="signal peptide" evidence="2">
    <location>
        <begin position="1"/>
        <end position="20"/>
    </location>
</feature>
<dbReference type="EMBL" id="JBBCAQ010000010">
    <property type="protein sequence ID" value="KAK7600797.1"/>
    <property type="molecule type" value="Genomic_DNA"/>
</dbReference>
<keyword evidence="1" id="KW-0472">Membrane</keyword>
<feature type="transmembrane region" description="Helical" evidence="1">
    <location>
        <begin position="298"/>
        <end position="319"/>
    </location>
</feature>
<keyword evidence="2" id="KW-0732">Signal</keyword>
<gene>
    <name evidence="3" type="ORF">V9T40_008238</name>
</gene>
<keyword evidence="1" id="KW-1133">Transmembrane helix</keyword>
<keyword evidence="4" id="KW-1185">Reference proteome</keyword>
<reference evidence="3 4" key="1">
    <citation type="submission" date="2024-03" db="EMBL/GenBank/DDBJ databases">
        <title>Adaptation during the transition from Ophiocordyceps entomopathogen to insect associate is accompanied by gene loss and intensified selection.</title>
        <authorList>
            <person name="Ward C.M."/>
            <person name="Onetto C.A."/>
            <person name="Borneman A.R."/>
        </authorList>
    </citation>
    <scope>NUCLEOTIDE SEQUENCE [LARGE SCALE GENOMIC DNA]</scope>
    <source>
        <strain evidence="3">AWRI1</strain>
        <tissue evidence="3">Single Adult Female</tissue>
    </source>
</reference>
<dbReference type="Proteomes" id="UP001367676">
    <property type="component" value="Unassembled WGS sequence"/>
</dbReference>
<dbReference type="PANTHER" id="PTHR20997:SF2">
    <property type="entry name" value="EG:BACR42I17.2 PROTEIN-RELATED"/>
    <property type="match status" value="1"/>
</dbReference>
<comment type="caution">
    <text evidence="3">The sequence shown here is derived from an EMBL/GenBank/DDBJ whole genome shotgun (WGS) entry which is preliminary data.</text>
</comment>
<protein>
    <recommendedName>
        <fullName evidence="5">27 kDa hemolymph protein</fullName>
    </recommendedName>
</protein>
<evidence type="ECO:0000313" key="4">
    <source>
        <dbReference type="Proteomes" id="UP001367676"/>
    </source>
</evidence>